<sequence length="71" mass="7434">MLPRPHTTLIANGAGTAGRAGRERASRTVMSRGRDPGVCRCVPGPARPTGEPTGMDLAERRVPPRRSCGPG</sequence>
<protein>
    <submittedName>
        <fullName evidence="2">Uncharacterized protein</fullName>
    </submittedName>
</protein>
<accession>A0ABN1V5X3</accession>
<name>A0ABN1V5X3_9ACTN</name>
<evidence type="ECO:0000256" key="1">
    <source>
        <dbReference type="SAM" id="MobiDB-lite"/>
    </source>
</evidence>
<keyword evidence="3" id="KW-1185">Reference proteome</keyword>
<evidence type="ECO:0000313" key="3">
    <source>
        <dbReference type="Proteomes" id="UP001501371"/>
    </source>
</evidence>
<proteinExistence type="predicted"/>
<reference evidence="2 3" key="1">
    <citation type="journal article" date="2019" name="Int. J. Syst. Evol. Microbiol.">
        <title>The Global Catalogue of Microorganisms (GCM) 10K type strain sequencing project: providing services to taxonomists for standard genome sequencing and annotation.</title>
        <authorList>
            <consortium name="The Broad Institute Genomics Platform"/>
            <consortium name="The Broad Institute Genome Sequencing Center for Infectious Disease"/>
            <person name="Wu L."/>
            <person name="Ma J."/>
        </authorList>
    </citation>
    <scope>NUCLEOTIDE SEQUENCE [LARGE SCALE GENOMIC DNA]</scope>
    <source>
        <strain evidence="2 3">JCM 12696</strain>
    </source>
</reference>
<dbReference type="Proteomes" id="UP001501371">
    <property type="component" value="Unassembled WGS sequence"/>
</dbReference>
<feature type="region of interest" description="Disordered" evidence="1">
    <location>
        <begin position="1"/>
        <end position="71"/>
    </location>
</feature>
<feature type="compositionally biased region" description="Basic and acidic residues" evidence="1">
    <location>
        <begin position="20"/>
        <end position="37"/>
    </location>
</feature>
<comment type="caution">
    <text evidence="2">The sequence shown here is derived from an EMBL/GenBank/DDBJ whole genome shotgun (WGS) entry which is preliminary data.</text>
</comment>
<organism evidence="2 3">
    <name type="scientific">Streptomyces hebeiensis</name>
    <dbReference type="NCBI Taxonomy" id="229486"/>
    <lineage>
        <taxon>Bacteria</taxon>
        <taxon>Bacillati</taxon>
        <taxon>Actinomycetota</taxon>
        <taxon>Actinomycetes</taxon>
        <taxon>Kitasatosporales</taxon>
        <taxon>Streptomycetaceae</taxon>
        <taxon>Streptomyces</taxon>
    </lineage>
</organism>
<gene>
    <name evidence="2" type="ORF">GCM10009654_61100</name>
</gene>
<dbReference type="EMBL" id="BAAAKV010000079">
    <property type="protein sequence ID" value="GAA1195881.1"/>
    <property type="molecule type" value="Genomic_DNA"/>
</dbReference>
<evidence type="ECO:0000313" key="2">
    <source>
        <dbReference type="EMBL" id="GAA1195881.1"/>
    </source>
</evidence>